<evidence type="ECO:0000313" key="2">
    <source>
        <dbReference type="Proteomes" id="UP000762676"/>
    </source>
</evidence>
<dbReference type="EMBL" id="BMAT01013616">
    <property type="protein sequence ID" value="GFS16536.1"/>
    <property type="molecule type" value="Genomic_DNA"/>
</dbReference>
<evidence type="ECO:0000313" key="1">
    <source>
        <dbReference type="EMBL" id="GFS16536.1"/>
    </source>
</evidence>
<sequence length="99" mass="10937">MRCPSGSAQPRLNYICDAKYKAAIDTFRKRVNKNGNGFEHGIDSLEPSIAPKGTALFEYKGQPSVKNLSIDRKARNSTKIVSQKCADDFCVLSMLLHSS</sequence>
<reference evidence="1 2" key="1">
    <citation type="journal article" date="2021" name="Elife">
        <title>Chloroplast acquisition without the gene transfer in kleptoplastic sea slugs, Plakobranchus ocellatus.</title>
        <authorList>
            <person name="Maeda T."/>
            <person name="Takahashi S."/>
            <person name="Yoshida T."/>
            <person name="Shimamura S."/>
            <person name="Takaki Y."/>
            <person name="Nagai Y."/>
            <person name="Toyoda A."/>
            <person name="Suzuki Y."/>
            <person name="Arimoto A."/>
            <person name="Ishii H."/>
            <person name="Satoh N."/>
            <person name="Nishiyama T."/>
            <person name="Hasebe M."/>
            <person name="Maruyama T."/>
            <person name="Minagawa J."/>
            <person name="Obokata J."/>
            <person name="Shigenobu S."/>
        </authorList>
    </citation>
    <scope>NUCLEOTIDE SEQUENCE [LARGE SCALE GENOMIC DNA]</scope>
</reference>
<dbReference type="Proteomes" id="UP000762676">
    <property type="component" value="Unassembled WGS sequence"/>
</dbReference>
<dbReference type="AlphaFoldDB" id="A0AAV4J7I2"/>
<accession>A0AAV4J7I2</accession>
<keyword evidence="2" id="KW-1185">Reference proteome</keyword>
<name>A0AAV4J7I2_9GAST</name>
<comment type="caution">
    <text evidence="1">The sequence shown here is derived from an EMBL/GenBank/DDBJ whole genome shotgun (WGS) entry which is preliminary data.</text>
</comment>
<protein>
    <submittedName>
        <fullName evidence="1">Uncharacterized protein</fullName>
    </submittedName>
</protein>
<organism evidence="1 2">
    <name type="scientific">Elysia marginata</name>
    <dbReference type="NCBI Taxonomy" id="1093978"/>
    <lineage>
        <taxon>Eukaryota</taxon>
        <taxon>Metazoa</taxon>
        <taxon>Spiralia</taxon>
        <taxon>Lophotrochozoa</taxon>
        <taxon>Mollusca</taxon>
        <taxon>Gastropoda</taxon>
        <taxon>Heterobranchia</taxon>
        <taxon>Euthyneura</taxon>
        <taxon>Panpulmonata</taxon>
        <taxon>Sacoglossa</taxon>
        <taxon>Placobranchoidea</taxon>
        <taxon>Plakobranchidae</taxon>
        <taxon>Elysia</taxon>
    </lineage>
</organism>
<proteinExistence type="predicted"/>
<gene>
    <name evidence="1" type="ORF">ElyMa_006799300</name>
</gene>